<dbReference type="GO" id="GO:0031177">
    <property type="term" value="F:phosphopantetheine binding"/>
    <property type="evidence" value="ECO:0007669"/>
    <property type="project" value="InterPro"/>
</dbReference>
<name>A0A4Z1FFS9_9HELO</name>
<dbReference type="SUPFAM" id="SSF56801">
    <property type="entry name" value="Acetyl-CoA synthetase-like"/>
    <property type="match status" value="1"/>
</dbReference>
<dbReference type="PANTHER" id="PTHR47540">
    <property type="entry name" value="THIAMINE REPRESSIBLE GENES REGULATORY PROTEIN THI5"/>
    <property type="match status" value="1"/>
</dbReference>
<dbReference type="EMBL" id="PQXI01000139">
    <property type="protein sequence ID" value="TGO23245.1"/>
    <property type="molecule type" value="Genomic_DNA"/>
</dbReference>
<evidence type="ECO:0000256" key="9">
    <source>
        <dbReference type="ARBA" id="ARBA00023125"/>
    </source>
</evidence>
<evidence type="ECO:0000256" key="1">
    <source>
        <dbReference type="ARBA" id="ARBA00001946"/>
    </source>
</evidence>
<dbReference type="Proteomes" id="UP000297910">
    <property type="component" value="Unassembled WGS sequence"/>
</dbReference>
<dbReference type="SUPFAM" id="SSF54826">
    <property type="entry name" value="Enolase N-terminal domain-like"/>
    <property type="match status" value="1"/>
</dbReference>
<dbReference type="Pfam" id="PF00172">
    <property type="entry name" value="Zn_clus"/>
    <property type="match status" value="1"/>
</dbReference>
<evidence type="ECO:0000256" key="7">
    <source>
        <dbReference type="ARBA" id="ARBA00023002"/>
    </source>
</evidence>
<dbReference type="InterPro" id="IPR036864">
    <property type="entry name" value="Zn2-C6_fun-type_DNA-bd_sf"/>
</dbReference>
<dbReference type="GO" id="GO:0005634">
    <property type="term" value="C:nucleus"/>
    <property type="evidence" value="ECO:0007669"/>
    <property type="project" value="UniProtKB-SubCell"/>
</dbReference>
<keyword evidence="16" id="KW-1185">Reference proteome</keyword>
<evidence type="ECO:0000259" key="13">
    <source>
        <dbReference type="PROSITE" id="PS50048"/>
    </source>
</evidence>
<dbReference type="GO" id="GO:0034194">
    <property type="term" value="P:D-galactonate catabolic process"/>
    <property type="evidence" value="ECO:0007669"/>
    <property type="project" value="InterPro"/>
</dbReference>
<reference evidence="15 16" key="1">
    <citation type="submission" date="2017-12" db="EMBL/GenBank/DDBJ databases">
        <title>Comparative genomics of Botrytis spp.</title>
        <authorList>
            <person name="Valero-Jimenez C.A."/>
            <person name="Tapia P."/>
            <person name="Veloso J."/>
            <person name="Silva-Moreno E."/>
            <person name="Staats M."/>
            <person name="Valdes J.H."/>
            <person name="Van Kan J.A.L."/>
        </authorList>
    </citation>
    <scope>NUCLEOTIDE SEQUENCE [LARGE SCALE GENOMIC DNA]</scope>
    <source>
        <strain evidence="15 16">Bp0003</strain>
    </source>
</reference>
<dbReference type="GO" id="GO:0008270">
    <property type="term" value="F:zinc ion binding"/>
    <property type="evidence" value="ECO:0007669"/>
    <property type="project" value="InterPro"/>
</dbReference>
<dbReference type="Pfam" id="PF13378">
    <property type="entry name" value="MR_MLE_C"/>
    <property type="match status" value="1"/>
</dbReference>
<evidence type="ECO:0000256" key="3">
    <source>
        <dbReference type="ARBA" id="ARBA00007905"/>
    </source>
</evidence>
<dbReference type="SFLD" id="SFLDF00003">
    <property type="entry name" value="D-galactonate_dehydratase"/>
    <property type="match status" value="1"/>
</dbReference>
<dbReference type="Pfam" id="PF04082">
    <property type="entry name" value="Fungal_trans"/>
    <property type="match status" value="1"/>
</dbReference>
<dbReference type="GO" id="GO:0043565">
    <property type="term" value="F:sequence-specific DNA binding"/>
    <property type="evidence" value="ECO:0007669"/>
    <property type="project" value="TreeGrafter"/>
</dbReference>
<protein>
    <recommendedName>
        <fullName evidence="17">Zn(2)-C6 fungal-type domain-containing protein</fullName>
    </recommendedName>
</protein>
<dbReference type="CDD" id="cd12148">
    <property type="entry name" value="fungal_TF_MHR"/>
    <property type="match status" value="1"/>
</dbReference>
<dbReference type="PROSITE" id="PS50075">
    <property type="entry name" value="CARRIER"/>
    <property type="match status" value="1"/>
</dbReference>
<dbReference type="InterPro" id="IPR036736">
    <property type="entry name" value="ACP-like_sf"/>
</dbReference>
<evidence type="ECO:0000256" key="5">
    <source>
        <dbReference type="ARBA" id="ARBA00022553"/>
    </source>
</evidence>
<dbReference type="InterPro" id="IPR042099">
    <property type="entry name" value="ANL_N_sf"/>
</dbReference>
<dbReference type="InterPro" id="IPR020471">
    <property type="entry name" value="AKR"/>
</dbReference>
<dbReference type="PROSITE" id="PS00062">
    <property type="entry name" value="ALDOKETO_REDUCTASE_2"/>
    <property type="match status" value="1"/>
</dbReference>
<dbReference type="GO" id="GO:0016491">
    <property type="term" value="F:oxidoreductase activity"/>
    <property type="evidence" value="ECO:0007669"/>
    <property type="project" value="UniProtKB-KW"/>
</dbReference>
<dbReference type="PROSITE" id="PS50048">
    <property type="entry name" value="ZN2_CY6_FUNGAL_2"/>
    <property type="match status" value="1"/>
</dbReference>
<keyword evidence="11" id="KW-0539">Nucleus</keyword>
<keyword evidence="5" id="KW-0597">Phosphoprotein</keyword>
<dbReference type="Gene3D" id="3.40.50.12780">
    <property type="entry name" value="N-terminal domain of ligase-like"/>
    <property type="match status" value="1"/>
</dbReference>
<dbReference type="InterPro" id="IPR023210">
    <property type="entry name" value="NADP_OxRdtase_dom"/>
</dbReference>
<comment type="caution">
    <text evidence="15">The sequence shown here is derived from an EMBL/GenBank/DDBJ whole genome shotgun (WGS) entry which is preliminary data.</text>
</comment>
<dbReference type="Gene3D" id="3.20.20.120">
    <property type="entry name" value="Enolase-like C-terminal domain"/>
    <property type="match status" value="1"/>
</dbReference>
<feature type="compositionally biased region" description="Polar residues" evidence="12">
    <location>
        <begin position="947"/>
        <end position="959"/>
    </location>
</feature>
<dbReference type="PROSITE" id="PS00798">
    <property type="entry name" value="ALDOKETO_REDUCTASE_1"/>
    <property type="match status" value="1"/>
</dbReference>
<dbReference type="SMART" id="SM00823">
    <property type="entry name" value="PKS_PP"/>
    <property type="match status" value="1"/>
</dbReference>
<dbReference type="Gene3D" id="4.10.240.10">
    <property type="entry name" value="Zn(2)-C6 fungal-type DNA-binding domain"/>
    <property type="match status" value="1"/>
</dbReference>
<evidence type="ECO:0000259" key="14">
    <source>
        <dbReference type="PROSITE" id="PS50075"/>
    </source>
</evidence>
<dbReference type="InterPro" id="IPR013120">
    <property type="entry name" value="FAR_NAD-bd"/>
</dbReference>
<dbReference type="SUPFAM" id="SSF47336">
    <property type="entry name" value="ACP-like"/>
    <property type="match status" value="1"/>
</dbReference>
<keyword evidence="10" id="KW-0804">Transcription</keyword>
<dbReference type="Pfam" id="PF00501">
    <property type="entry name" value="AMP-binding"/>
    <property type="match status" value="1"/>
</dbReference>
<sequence>MALNRSVKLNSGYSIPVVGLGTWQSKPNEVKAAVAHALKTGYRHIDAAAVYGNETEVGEGIKASGVDRKDIFVTGKLWNTDHKPEDVEAALDSSLRDLQTDYLDLYLIHWPVAFPQSKERFPVDPKTEEIIVIDVPIKDTWAALEDLVKKGKIRSIGVSNFTREKVETLLETAKIPPAVNQIEAHPYLQQPELLNWHKSQNIAVAAYSPLGNNIYNLPRGVDDPTVISLAKSLRKQPAQLLISWAVQRGTIVLPKSVTPERINDNFRDFELPDDAFQKICFLDRNHRYNFPARLGVDIFGEVNPESLRKSVEDWKESQRNSDLHAHSYTFITDFIMPEIASIEYFRVPPRWLFVKITDKGGNVGWGEASLEGHTQAVEGCLDAYIARYTGMEADDIEHIWQMSWRSGFYRGGPVLMSALSGIDIALWDLKARRLNVPIYQLLGGKVRDKIKVYAWIGGDRPSDIAGQAQARKDQGFTAVKMNGTEDLGWFDSPSALDDCIERVKAVKELGMDVGVDFHGRVHKPMAKQLAKALEPHRPMFLEEPLLSEHIGGIKDLSQLTSTPIALGERLHSRWDIRPFLEAGAIDILQPDISHCGGISEMKRIATMAETYDVALAPHCPLGPIALAANIQIAAACSNHVIQEMSLGIHYNVGGQDLTSYTTNPEVWKVTGGYVDLMKGPGLGINIDEEQVRRLSQGAEPWVSPGFIGPGATNFEIAAWAQKWETRNPLSFALAGKLNFPAPPAFKIRTKDNSMNHYPADPFGGILICFGSEKVCPTKIIMTEARQPHISLNSPPTAEVAHSRDESTEIQPAPAAKRRKRDETERIRVSRACDRCKRKKTRCSGNQPCNLCTTAGLICEFTAAYRRGRIPPITTEKEHLEHLGGISENAESSTSVEHQHVIEAAKPFPNHHNAFRSQLSGDFTSIPHDVAIAASTLARLQPTIAENSNPISRMQSSRNSPEPPQTDLQGHYVGPSSGASFLLRVQKKLHREITLSQDSSIFTFGDAPLPEFDPCFFVLPPKSDAENLVARYFDFAVPTHRFLHRPTMELWVHEFYDNLGTFQRKSGAKGRTALLFMVFAQARDYMPGVGKQNDIDTSSRYFHAADRQLTSETGGVLLTSVQARLCQCFYLLSQSRVNHCWSLFGTTAHLILALGIHRKRRLESHNNVDMIELECRKRVFWCAYTLDNYLSAALGRPRTFHDDDIDQELPSCVNDSDLTSRHVYVNKSRAQSIMMAPIAHGMLSQIISHILRDLYSIRPPSSTTRLALADQYCKNLQEWRTKFTGFLDAKGVDTSLLIPLFQRQRNVLNLSYWHALILVHRPFLLRDFASLHKRNSYHFRETSTGNSVDKNVFNCLQAAMEITNIVNHLTEAEQLYQAFWFTHYFAFCAVVVLYVYTIQHRYRPREEYIKYFEAAVRCHSQISSKAKNESLAQRYSVVLEELRLEAITYPQGQGVNHGSHATQVESGSHSNRESLVTAPNAVHEYGNGGIAVARSIDGADSDYIESSPSVTIDPLTGWGQFDSLVTGGVGGFDFIFTGDQNDQWDTGMVETRAFIAPHERLENSPQPAKTIPSRLLYTVDDLIYNRSHTIPDVPLLAYPGSLKGRSDYVHYTARDLDRFADHGANTYSSLGLIPSSSKSPVAEVVALLAPSNLDYVATIFALSRLGFAVLLLSNRLAPEAYVSLLEKTKCKRIVGSDNHRDVIKLIQIELEISQYPLLRQSQYDIKAPLTPRFPRSVGTALDSTRNSFIIHSSGSTGLPKPIFQTHAACLSNYSNSFGYRAFLTLPLYHNHGLSSFFRAVHSAKEISMFNANLPLTGKNLIEGMAAVKPESFHGVPYALKLLAESESGIEALRRCRLVLFGGSSCPDDLGDRLTQAGVYLVGHYGATEIGQLMTSFRPREDTAWNYVRPLPSCVPYIQMMQQSENTFECVVLDGLPSKVTSNSQNPPNSFKTSDLFTPHPSIPNAWKYLGRLDDRVTLVNGEKVLPITYEHQIREHELVREACVFGVGRAFPGLIVVPSEKATSIGKKALLEKLWPVVVAANSRVEKFSQISKEMVHILNVGVDYPCTDKGTMIRPAFYKKFEDLIDSMYRSFETPLDSLKGTLQLGREQLEDFLLGVFAERVGIQHLERDTDFFEAGVDSLQAIAVRGIILRELDLASAVPSQNVVFEFPSVQDLAEHLNSLRKGEVSEQKDEIKIMEELIQKYSHFKQHVPGSRIVNGETIILTGATGSLGAHVLSQLVGKNFVKAIYCLVRAKDRQQAEERVRNTLSTKKLLPKSFSKIHCLPSDLSNTNLGLDTTLIQTLRDNLTTVIHCAWAVNFNLGVQSFESHHIKGTVNLLNFCLTVRAPFPAKLFFCSSISAAAGTPLPATIEETYITNLNYAQNMGYARSKLVTETVIGKAARQTGMLAKVLRVGQIVGDTMEGLWNSTEAISLMIRSATTLHALPALDETPSWLPVDIVAKAVLEIAGLENYSPEVSMHEPDSKDIVYHVQNSHTFSWTNDLLPALHAAGLEFDIVKKREWIKLLRESEQDPDKNPTIKLLDFFTEKYDNDKPGRQGLVFKTEKTGSKSVAIKNGCDIVGSGLVKKFIDSWRKEW</sequence>
<dbReference type="InterPro" id="IPR023592">
    <property type="entry name" value="Galactonate_deHydtase"/>
</dbReference>
<evidence type="ECO:0000256" key="4">
    <source>
        <dbReference type="ARBA" id="ARBA00022450"/>
    </source>
</evidence>
<feature type="domain" description="Carrier" evidence="14">
    <location>
        <begin position="2105"/>
        <end position="2183"/>
    </location>
</feature>
<dbReference type="Pfam" id="PF02746">
    <property type="entry name" value="MR_MLE_N"/>
    <property type="match status" value="1"/>
</dbReference>
<dbReference type="Gene3D" id="1.10.1200.10">
    <property type="entry name" value="ACP-like"/>
    <property type="match status" value="1"/>
</dbReference>
<evidence type="ECO:0000256" key="11">
    <source>
        <dbReference type="ARBA" id="ARBA00023242"/>
    </source>
</evidence>
<proteinExistence type="inferred from homology"/>
<dbReference type="PRINTS" id="PR00069">
    <property type="entry name" value="ALDKETRDTASE"/>
</dbReference>
<dbReference type="SUPFAM" id="SSF57701">
    <property type="entry name" value="Zn2/Cys6 DNA-binding domain"/>
    <property type="match status" value="1"/>
</dbReference>
<dbReference type="Pfam" id="PF00248">
    <property type="entry name" value="Aldo_ket_red"/>
    <property type="match status" value="1"/>
</dbReference>
<dbReference type="InterPro" id="IPR029017">
    <property type="entry name" value="Enolase-like_N"/>
</dbReference>
<evidence type="ECO:0000256" key="10">
    <source>
        <dbReference type="ARBA" id="ARBA00023163"/>
    </source>
</evidence>
<dbReference type="SMART" id="SM00066">
    <property type="entry name" value="GAL4"/>
    <property type="match status" value="1"/>
</dbReference>
<dbReference type="SUPFAM" id="SSF51735">
    <property type="entry name" value="NAD(P)-binding Rossmann-fold domains"/>
    <property type="match status" value="1"/>
</dbReference>
<dbReference type="NCBIfam" id="NF010624">
    <property type="entry name" value="PRK14017.1"/>
    <property type="match status" value="1"/>
</dbReference>
<dbReference type="InterPro" id="IPR000873">
    <property type="entry name" value="AMP-dep_synth/lig_dom"/>
</dbReference>
<comment type="subcellular location">
    <subcellularLocation>
        <location evidence="2">Nucleus</location>
    </subcellularLocation>
</comment>
<organism evidence="15 16">
    <name type="scientific">Botrytis paeoniae</name>
    <dbReference type="NCBI Taxonomy" id="278948"/>
    <lineage>
        <taxon>Eukaryota</taxon>
        <taxon>Fungi</taxon>
        <taxon>Dikarya</taxon>
        <taxon>Ascomycota</taxon>
        <taxon>Pezizomycotina</taxon>
        <taxon>Leotiomycetes</taxon>
        <taxon>Helotiales</taxon>
        <taxon>Sclerotiniaceae</taxon>
        <taxon>Botrytis</taxon>
    </lineage>
</organism>
<evidence type="ECO:0000313" key="15">
    <source>
        <dbReference type="EMBL" id="TGO23245.1"/>
    </source>
</evidence>
<dbReference type="Pfam" id="PF23562">
    <property type="entry name" value="AMP-binding_C_3"/>
    <property type="match status" value="1"/>
</dbReference>
<dbReference type="SUPFAM" id="SSF51604">
    <property type="entry name" value="Enolase C-terminal domain-like"/>
    <property type="match status" value="1"/>
</dbReference>
<gene>
    <name evidence="15" type="ORF">BPAE_0139g00230</name>
</gene>
<dbReference type="SFLD" id="SFLDS00001">
    <property type="entry name" value="Enolase"/>
    <property type="match status" value="1"/>
</dbReference>
<dbReference type="InterPro" id="IPR036291">
    <property type="entry name" value="NAD(P)-bd_dom_sf"/>
</dbReference>
<dbReference type="InterPro" id="IPR009081">
    <property type="entry name" value="PP-bd_ACP"/>
</dbReference>
<dbReference type="SUPFAM" id="SSF51430">
    <property type="entry name" value="NAD(P)-linked oxidoreductase"/>
    <property type="match status" value="1"/>
</dbReference>
<evidence type="ECO:0000256" key="12">
    <source>
        <dbReference type="SAM" id="MobiDB-lite"/>
    </source>
</evidence>
<dbReference type="GO" id="GO:0008869">
    <property type="term" value="F:galactonate dehydratase activity"/>
    <property type="evidence" value="ECO:0007669"/>
    <property type="project" value="InterPro"/>
</dbReference>
<evidence type="ECO:0000313" key="16">
    <source>
        <dbReference type="Proteomes" id="UP000297910"/>
    </source>
</evidence>
<evidence type="ECO:0000256" key="8">
    <source>
        <dbReference type="ARBA" id="ARBA00023015"/>
    </source>
</evidence>
<dbReference type="InterPro" id="IPR013342">
    <property type="entry name" value="Mandelate_racemase_C"/>
</dbReference>
<dbReference type="FunFam" id="3.20.20.100:FF:000007">
    <property type="entry name" value="NAD(P)H-dependent D-xylose reductase xyl1"/>
    <property type="match status" value="1"/>
</dbReference>
<dbReference type="PROSITE" id="PS00908">
    <property type="entry name" value="MR_MLE_1"/>
    <property type="match status" value="1"/>
</dbReference>
<dbReference type="InterPro" id="IPR020845">
    <property type="entry name" value="AMP-binding_CS"/>
</dbReference>
<comment type="cofactor">
    <cofactor evidence="1">
        <name>Mg(2+)</name>
        <dbReference type="ChEBI" id="CHEBI:18420"/>
    </cofactor>
</comment>
<evidence type="ECO:0008006" key="17">
    <source>
        <dbReference type="Google" id="ProtNLM"/>
    </source>
</evidence>
<dbReference type="GO" id="GO:0009063">
    <property type="term" value="P:amino acid catabolic process"/>
    <property type="evidence" value="ECO:0007669"/>
    <property type="project" value="InterPro"/>
</dbReference>
<dbReference type="Gene3D" id="3.30.390.10">
    <property type="entry name" value="Enolase-like, N-terminal domain"/>
    <property type="match status" value="1"/>
</dbReference>
<dbReference type="SMART" id="SM00906">
    <property type="entry name" value="Fungal_trans"/>
    <property type="match status" value="1"/>
</dbReference>
<dbReference type="SMART" id="SM00922">
    <property type="entry name" value="MR_MLE"/>
    <property type="match status" value="1"/>
</dbReference>
<dbReference type="Gene3D" id="3.40.50.720">
    <property type="entry name" value="NAD(P)-binding Rossmann-like Domain"/>
    <property type="match status" value="1"/>
</dbReference>
<keyword evidence="7" id="KW-0560">Oxidoreductase</keyword>
<dbReference type="PROSITE" id="PS00463">
    <property type="entry name" value="ZN2_CY6_FUNGAL_1"/>
    <property type="match status" value="1"/>
</dbReference>
<dbReference type="InterPro" id="IPR006162">
    <property type="entry name" value="Ppantetheine_attach_site"/>
</dbReference>
<dbReference type="SFLD" id="SFLDG00179">
    <property type="entry name" value="mandelate_racemase"/>
    <property type="match status" value="1"/>
</dbReference>
<feature type="region of interest" description="Disordered" evidence="12">
    <location>
        <begin position="789"/>
        <end position="823"/>
    </location>
</feature>
<dbReference type="InterPro" id="IPR036849">
    <property type="entry name" value="Enolase-like_C_sf"/>
</dbReference>
<feature type="domain" description="Zn(2)-C6 fungal-type" evidence="13">
    <location>
        <begin position="831"/>
        <end position="860"/>
    </location>
</feature>
<keyword evidence="8" id="KW-0805">Transcription regulation</keyword>
<keyword evidence="4" id="KW-0596">Phosphopantetheine</keyword>
<dbReference type="Pfam" id="PF07993">
    <property type="entry name" value="NAD_binding_4"/>
    <property type="match status" value="1"/>
</dbReference>
<dbReference type="GO" id="GO:0000981">
    <property type="term" value="F:DNA-binding transcription factor activity, RNA polymerase II-specific"/>
    <property type="evidence" value="ECO:0007669"/>
    <property type="project" value="InterPro"/>
</dbReference>
<dbReference type="PROSITE" id="PS00012">
    <property type="entry name" value="PHOSPHOPANTETHEINE"/>
    <property type="match status" value="1"/>
</dbReference>
<dbReference type="CDD" id="cd00067">
    <property type="entry name" value="GAL4"/>
    <property type="match status" value="1"/>
</dbReference>
<evidence type="ECO:0000256" key="2">
    <source>
        <dbReference type="ARBA" id="ARBA00004123"/>
    </source>
</evidence>
<dbReference type="InterPro" id="IPR018170">
    <property type="entry name" value="Aldo/ket_reductase_CS"/>
</dbReference>
<dbReference type="GO" id="GO:0006351">
    <property type="term" value="P:DNA-templated transcription"/>
    <property type="evidence" value="ECO:0007669"/>
    <property type="project" value="InterPro"/>
</dbReference>
<dbReference type="PANTHER" id="PTHR47540:SF3">
    <property type="entry name" value="ZN(II)2CYS6 TRANSCRIPTION FACTOR (EUROFUNG)"/>
    <property type="match status" value="1"/>
</dbReference>
<accession>A0A4Z1FFS9</accession>
<keyword evidence="9" id="KW-0238">DNA-binding</keyword>
<dbReference type="GO" id="GO:0045944">
    <property type="term" value="P:positive regulation of transcription by RNA polymerase II"/>
    <property type="evidence" value="ECO:0007669"/>
    <property type="project" value="TreeGrafter"/>
</dbReference>
<dbReference type="InterPro" id="IPR051711">
    <property type="entry name" value="Stress_Response_Reg"/>
</dbReference>
<evidence type="ECO:0000256" key="6">
    <source>
        <dbReference type="ARBA" id="ARBA00022723"/>
    </source>
</evidence>
<dbReference type="InterPro" id="IPR036812">
    <property type="entry name" value="NAD(P)_OxRdtase_dom_sf"/>
</dbReference>
<feature type="region of interest" description="Disordered" evidence="12">
    <location>
        <begin position="947"/>
        <end position="967"/>
    </location>
</feature>
<dbReference type="Gene3D" id="3.20.20.100">
    <property type="entry name" value="NADP-dependent oxidoreductase domain"/>
    <property type="match status" value="1"/>
</dbReference>
<dbReference type="CDD" id="cd03325">
    <property type="entry name" value="D-galactonate_dehydratase"/>
    <property type="match status" value="1"/>
</dbReference>
<dbReference type="InterPro" id="IPR020806">
    <property type="entry name" value="PKS_PP-bd"/>
</dbReference>
<comment type="similarity">
    <text evidence="3">Belongs to the aldo/keto reductase family.</text>
</comment>
<keyword evidence="6" id="KW-0479">Metal-binding</keyword>
<dbReference type="InterPro" id="IPR029065">
    <property type="entry name" value="Enolase_C-like"/>
</dbReference>
<dbReference type="PROSITE" id="PS00455">
    <property type="entry name" value="AMP_BINDING"/>
    <property type="match status" value="1"/>
</dbReference>
<dbReference type="InterPro" id="IPR018110">
    <property type="entry name" value="Mandel_Rmase/mucon_lact_enz_CS"/>
</dbReference>
<dbReference type="InterPro" id="IPR007219">
    <property type="entry name" value="XnlR_reg_dom"/>
</dbReference>
<dbReference type="Pfam" id="PF00550">
    <property type="entry name" value="PP-binding"/>
    <property type="match status" value="1"/>
</dbReference>
<dbReference type="InterPro" id="IPR013341">
    <property type="entry name" value="Mandelate_racemase_N_dom"/>
</dbReference>
<dbReference type="InterPro" id="IPR001138">
    <property type="entry name" value="Zn2Cys6_DnaBD"/>
</dbReference>
<dbReference type="PROSITE" id="PS00909">
    <property type="entry name" value="MR_MLE_2"/>
    <property type="match status" value="1"/>
</dbReference>